<dbReference type="Proteomes" id="UP000325372">
    <property type="component" value="Unassembled WGS sequence"/>
</dbReference>
<keyword evidence="8 10" id="KW-0717">Septation</keyword>
<evidence type="ECO:0000256" key="8">
    <source>
        <dbReference type="ARBA" id="ARBA00023210"/>
    </source>
</evidence>
<dbReference type="GO" id="GO:0005829">
    <property type="term" value="C:cytosol"/>
    <property type="evidence" value="ECO:0007669"/>
    <property type="project" value="TreeGrafter"/>
</dbReference>
<evidence type="ECO:0000256" key="7">
    <source>
        <dbReference type="ARBA" id="ARBA00023134"/>
    </source>
</evidence>
<keyword evidence="13" id="KW-1185">Reference proteome</keyword>
<dbReference type="InterPro" id="IPR019987">
    <property type="entry name" value="GTP-bd_ribosome_bio_YsxC"/>
</dbReference>
<dbReference type="GO" id="GO:0005525">
    <property type="term" value="F:GTP binding"/>
    <property type="evidence" value="ECO:0007669"/>
    <property type="project" value="UniProtKB-UniRule"/>
</dbReference>
<keyword evidence="4" id="KW-0479">Metal-binding</keyword>
<evidence type="ECO:0000256" key="6">
    <source>
        <dbReference type="ARBA" id="ARBA00022842"/>
    </source>
</evidence>
<dbReference type="GO" id="GO:0046872">
    <property type="term" value="F:metal ion binding"/>
    <property type="evidence" value="ECO:0007669"/>
    <property type="project" value="UniProtKB-KW"/>
</dbReference>
<dbReference type="InterPro" id="IPR006073">
    <property type="entry name" value="GTP-bd"/>
</dbReference>
<dbReference type="InterPro" id="IPR027417">
    <property type="entry name" value="P-loop_NTPase"/>
</dbReference>
<evidence type="ECO:0000256" key="1">
    <source>
        <dbReference type="ARBA" id="ARBA00001946"/>
    </source>
</evidence>
<dbReference type="GO" id="GO:0000917">
    <property type="term" value="P:division septum assembly"/>
    <property type="evidence" value="ECO:0007669"/>
    <property type="project" value="UniProtKB-KW"/>
</dbReference>
<dbReference type="EMBL" id="VYXP01000005">
    <property type="protein sequence ID" value="KAA9131313.1"/>
    <property type="molecule type" value="Genomic_DNA"/>
</dbReference>
<feature type="domain" description="EngB-type G" evidence="11">
    <location>
        <begin position="26"/>
        <end position="197"/>
    </location>
</feature>
<protein>
    <recommendedName>
        <fullName evidence="10">Probable GTP-binding protein EngB</fullName>
    </recommendedName>
</protein>
<proteinExistence type="inferred from homology"/>
<dbReference type="InterPro" id="IPR030393">
    <property type="entry name" value="G_ENGB_dom"/>
</dbReference>
<keyword evidence="5 10" id="KW-0547">Nucleotide-binding</keyword>
<name>A0A5N0T8F4_9GAMM</name>
<dbReference type="SUPFAM" id="SSF52540">
    <property type="entry name" value="P-loop containing nucleoside triphosphate hydrolases"/>
    <property type="match status" value="1"/>
</dbReference>
<keyword evidence="3 10" id="KW-0132">Cell division</keyword>
<accession>A0A5N0T8F4</accession>
<dbReference type="FunFam" id="3.40.50.300:FF:000098">
    <property type="entry name" value="Probable GTP-binding protein EngB"/>
    <property type="match status" value="1"/>
</dbReference>
<dbReference type="PROSITE" id="PS51706">
    <property type="entry name" value="G_ENGB"/>
    <property type="match status" value="1"/>
</dbReference>
<gene>
    <name evidence="10" type="primary">engB</name>
    <name evidence="12" type="ORF">F3N42_08280</name>
</gene>
<keyword evidence="9 10" id="KW-0131">Cell cycle</keyword>
<dbReference type="RefSeq" id="WP_150863963.1">
    <property type="nucleotide sequence ID" value="NZ_VYXP01000005.1"/>
</dbReference>
<dbReference type="Gene3D" id="3.40.50.300">
    <property type="entry name" value="P-loop containing nucleotide triphosphate hydrolases"/>
    <property type="match status" value="1"/>
</dbReference>
<keyword evidence="7 10" id="KW-0342">GTP-binding</keyword>
<dbReference type="HAMAP" id="MF_00321">
    <property type="entry name" value="GTPase_EngB"/>
    <property type="match status" value="1"/>
</dbReference>
<dbReference type="AlphaFoldDB" id="A0A5N0T8F4"/>
<evidence type="ECO:0000256" key="2">
    <source>
        <dbReference type="ARBA" id="ARBA00009638"/>
    </source>
</evidence>
<comment type="similarity">
    <text evidence="2 10">Belongs to the TRAFAC class TrmE-Era-EngA-EngB-Septin-like GTPase superfamily. EngB GTPase family.</text>
</comment>
<dbReference type="Pfam" id="PF01926">
    <property type="entry name" value="MMR_HSR1"/>
    <property type="match status" value="1"/>
</dbReference>
<evidence type="ECO:0000313" key="12">
    <source>
        <dbReference type="EMBL" id="KAA9131313.1"/>
    </source>
</evidence>
<organism evidence="12 13">
    <name type="scientific">Marinihelvus fidelis</name>
    <dbReference type="NCBI Taxonomy" id="2613842"/>
    <lineage>
        <taxon>Bacteria</taxon>
        <taxon>Pseudomonadati</taxon>
        <taxon>Pseudomonadota</taxon>
        <taxon>Gammaproteobacteria</taxon>
        <taxon>Chromatiales</taxon>
        <taxon>Wenzhouxiangellaceae</taxon>
        <taxon>Marinihelvus</taxon>
    </lineage>
</organism>
<keyword evidence="6" id="KW-0460">Magnesium</keyword>
<evidence type="ECO:0000313" key="13">
    <source>
        <dbReference type="Proteomes" id="UP000325372"/>
    </source>
</evidence>
<comment type="caution">
    <text evidence="12">The sequence shown here is derived from an EMBL/GenBank/DDBJ whole genome shotgun (WGS) entry which is preliminary data.</text>
</comment>
<dbReference type="PANTHER" id="PTHR11649:SF13">
    <property type="entry name" value="ENGB-TYPE G DOMAIN-CONTAINING PROTEIN"/>
    <property type="match status" value="1"/>
</dbReference>
<evidence type="ECO:0000256" key="5">
    <source>
        <dbReference type="ARBA" id="ARBA00022741"/>
    </source>
</evidence>
<dbReference type="NCBIfam" id="TIGR03598">
    <property type="entry name" value="GTPase_YsxC"/>
    <property type="match status" value="1"/>
</dbReference>
<evidence type="ECO:0000256" key="4">
    <source>
        <dbReference type="ARBA" id="ARBA00022723"/>
    </source>
</evidence>
<comment type="function">
    <text evidence="10">Necessary for normal cell division and for the maintenance of normal septation.</text>
</comment>
<sequence>MPADNPFRQAQYLTSAHHLHQLPPDAGFEFAIAGRSNAGKSSALNTLTGQKSLARTSKTPGRTQQIVIFELDISRRIADLPGYGYAKVPVKLKQHWTQVMETYLETRHCLRGVVLVMDIRHPLKPFDEQMLNWSAAAGLPVHVLLTKADKLKRGPAQASLLKVRKALPPGATAQVFSSTSRQGLEEWVETIKPWMDYGTDSPDGVD</sequence>
<reference evidence="12 13" key="1">
    <citation type="submission" date="2019-09" db="EMBL/GenBank/DDBJ databases">
        <title>Wenzhouxiangella sp. Genome sequencing and assembly.</title>
        <authorList>
            <person name="Zhang R."/>
        </authorList>
    </citation>
    <scope>NUCLEOTIDE SEQUENCE [LARGE SCALE GENOMIC DNA]</scope>
    <source>
        <strain evidence="12 13">W260</strain>
    </source>
</reference>
<dbReference type="CDD" id="cd01876">
    <property type="entry name" value="YihA_EngB"/>
    <property type="match status" value="1"/>
</dbReference>
<evidence type="ECO:0000256" key="10">
    <source>
        <dbReference type="HAMAP-Rule" id="MF_00321"/>
    </source>
</evidence>
<comment type="cofactor">
    <cofactor evidence="1">
        <name>Mg(2+)</name>
        <dbReference type="ChEBI" id="CHEBI:18420"/>
    </cofactor>
</comment>
<evidence type="ECO:0000256" key="3">
    <source>
        <dbReference type="ARBA" id="ARBA00022618"/>
    </source>
</evidence>
<dbReference type="PANTHER" id="PTHR11649">
    <property type="entry name" value="MSS1/TRME-RELATED GTP-BINDING PROTEIN"/>
    <property type="match status" value="1"/>
</dbReference>
<evidence type="ECO:0000259" key="11">
    <source>
        <dbReference type="PROSITE" id="PS51706"/>
    </source>
</evidence>
<evidence type="ECO:0000256" key="9">
    <source>
        <dbReference type="ARBA" id="ARBA00023306"/>
    </source>
</evidence>